<evidence type="ECO:0000259" key="2">
    <source>
        <dbReference type="Pfam" id="PF07589"/>
    </source>
</evidence>
<feature type="chain" id="PRO_5046676028" evidence="1">
    <location>
        <begin position="21"/>
        <end position="236"/>
    </location>
</feature>
<comment type="caution">
    <text evidence="3">The sequence shown here is derived from an EMBL/GenBank/DDBJ whole genome shotgun (WGS) entry which is preliminary data.</text>
</comment>
<dbReference type="RefSeq" id="WP_380889350.1">
    <property type="nucleotide sequence ID" value="NZ_JBHUDY010000001.1"/>
</dbReference>
<evidence type="ECO:0000313" key="3">
    <source>
        <dbReference type="EMBL" id="MFD1612449.1"/>
    </source>
</evidence>
<dbReference type="Pfam" id="PF07589">
    <property type="entry name" value="PEP-CTERM"/>
    <property type="match status" value="1"/>
</dbReference>
<dbReference type="NCBIfam" id="TIGR02595">
    <property type="entry name" value="PEP_CTERM"/>
    <property type="match status" value="1"/>
</dbReference>
<keyword evidence="4" id="KW-1185">Reference proteome</keyword>
<evidence type="ECO:0000313" key="4">
    <source>
        <dbReference type="Proteomes" id="UP001597115"/>
    </source>
</evidence>
<dbReference type="Proteomes" id="UP001597115">
    <property type="component" value="Unassembled WGS sequence"/>
</dbReference>
<name>A0ABW4I3C0_9SPHN</name>
<protein>
    <submittedName>
        <fullName evidence="3">PEPxxWA-CTERM sorting domain-containing protein</fullName>
    </submittedName>
</protein>
<evidence type="ECO:0000256" key="1">
    <source>
        <dbReference type="SAM" id="SignalP"/>
    </source>
</evidence>
<feature type="signal peptide" evidence="1">
    <location>
        <begin position="1"/>
        <end position="20"/>
    </location>
</feature>
<dbReference type="NCBIfam" id="NF035944">
    <property type="entry name" value="PEPxxWA-CTERM"/>
    <property type="match status" value="1"/>
</dbReference>
<feature type="domain" description="Ice-binding protein C-terminal" evidence="2">
    <location>
        <begin position="205"/>
        <end position="229"/>
    </location>
</feature>
<accession>A0ABW4I3C0</accession>
<organism evidence="3 4">
    <name type="scientific">Sphingomonas tabacisoli</name>
    <dbReference type="NCBI Taxonomy" id="2249466"/>
    <lineage>
        <taxon>Bacteria</taxon>
        <taxon>Pseudomonadati</taxon>
        <taxon>Pseudomonadota</taxon>
        <taxon>Alphaproteobacteria</taxon>
        <taxon>Sphingomonadales</taxon>
        <taxon>Sphingomonadaceae</taxon>
        <taxon>Sphingomonas</taxon>
    </lineage>
</organism>
<reference evidence="4" key="1">
    <citation type="journal article" date="2019" name="Int. J. Syst. Evol. Microbiol.">
        <title>The Global Catalogue of Microorganisms (GCM) 10K type strain sequencing project: providing services to taxonomists for standard genome sequencing and annotation.</title>
        <authorList>
            <consortium name="The Broad Institute Genomics Platform"/>
            <consortium name="The Broad Institute Genome Sequencing Center for Infectious Disease"/>
            <person name="Wu L."/>
            <person name="Ma J."/>
        </authorList>
    </citation>
    <scope>NUCLEOTIDE SEQUENCE [LARGE SCALE GENOMIC DNA]</scope>
    <source>
        <strain evidence="4">CGMCC 1.16275</strain>
    </source>
</reference>
<sequence length="236" mass="24113">MRMFVLAALAATALTAPASAGVVYSNNFDSENGGNTALNYNGFNGLTVTNGTVDLVKSGDFGIVCAGGSGACVDLDGSTNDAGLVSSNSYGFNAGERVALSLLFSGNQRNAPPPDSFSMRFNFGGPVSGSFGIESSFFGNTNFGSFTNQTSLTLTVSNIQPNFAMTDLKFFFDPTNGGSTSFALQDGGNDNIGVVIDNLSLSVGAVPEPATWAMMIAGFGLVGAGARRRTARAALA</sequence>
<gene>
    <name evidence="3" type="ORF">ACFSCW_11620</name>
</gene>
<keyword evidence="1" id="KW-0732">Signal</keyword>
<dbReference type="EMBL" id="JBHUDY010000001">
    <property type="protein sequence ID" value="MFD1612449.1"/>
    <property type="molecule type" value="Genomic_DNA"/>
</dbReference>
<proteinExistence type="predicted"/>
<dbReference type="InterPro" id="IPR013424">
    <property type="entry name" value="Ice-binding_C"/>
</dbReference>